<keyword evidence="2" id="KW-0812">Transmembrane</keyword>
<sequence length="365" mass="40719">MVECTLCSLMGLGCRCIYNILMTALEYPLVVFLLSCLIALVFLFNIQSAKILCELGSVAARSCGMAFATGGETNAVCGRRCLTNFDYGVERGPHTWPCSGANQSPINIIEASVQKFPIRELLTWNHYEDLPSAVILENTGHTVVLRASFSGNTPTLSGADLLASYTFVELCFHWSQSNSEGSEHMLNYRHYPMELQAMHRTGPPGENASSYDLLMVAYFYDISSNNPYLEPIVQNLPRIRMPGTHVEIPPFPLSYLCHQFRSGFYSYGGSLTQPPCYQGVEWFILPEPLAIGERQLNEFRQLLSGDGKSRIVRNSRPIQNINESRVVNLNQYSPMEACALMDRGESYQSQDVMASAAEENSENLD</sequence>
<dbReference type="InterPro" id="IPR036398">
    <property type="entry name" value="CA_dom_sf"/>
</dbReference>
<evidence type="ECO:0000256" key="1">
    <source>
        <dbReference type="ARBA" id="ARBA00010718"/>
    </source>
</evidence>
<dbReference type="Pfam" id="PF00194">
    <property type="entry name" value="Carb_anhydrase"/>
    <property type="match status" value="1"/>
</dbReference>
<dbReference type="SUPFAM" id="SSF51069">
    <property type="entry name" value="Carbonic anhydrase"/>
    <property type="match status" value="1"/>
</dbReference>
<feature type="transmembrane region" description="Helical" evidence="2">
    <location>
        <begin position="27"/>
        <end position="46"/>
    </location>
</feature>
<dbReference type="GeneID" id="101899647"/>
<name>A0ABM3UWE2_MUSDO</name>
<dbReference type="PROSITE" id="PS51144">
    <property type="entry name" value="ALPHA_CA_2"/>
    <property type="match status" value="1"/>
</dbReference>
<dbReference type="PANTHER" id="PTHR18952:SF227">
    <property type="entry name" value="CARBONIC ANHYDRASE 13-RELATED"/>
    <property type="match status" value="1"/>
</dbReference>
<protein>
    <submittedName>
        <fullName evidence="5">Carbonic anhydrase 3</fullName>
    </submittedName>
</protein>
<dbReference type="PANTHER" id="PTHR18952">
    <property type="entry name" value="CARBONIC ANHYDRASE"/>
    <property type="match status" value="1"/>
</dbReference>
<evidence type="ECO:0000259" key="3">
    <source>
        <dbReference type="PROSITE" id="PS51144"/>
    </source>
</evidence>
<dbReference type="RefSeq" id="XP_058977843.1">
    <property type="nucleotide sequence ID" value="XM_059121860.1"/>
</dbReference>
<accession>A0ABM3UWE2</accession>
<evidence type="ECO:0000256" key="2">
    <source>
        <dbReference type="SAM" id="Phobius"/>
    </source>
</evidence>
<reference evidence="5" key="1">
    <citation type="submission" date="2025-08" db="UniProtKB">
        <authorList>
            <consortium name="RefSeq"/>
        </authorList>
    </citation>
    <scope>IDENTIFICATION</scope>
    <source>
        <strain evidence="5">Aabys</strain>
        <tissue evidence="5">Whole body</tissue>
    </source>
</reference>
<dbReference type="SMART" id="SM01057">
    <property type="entry name" value="Carb_anhydrase"/>
    <property type="match status" value="1"/>
</dbReference>
<comment type="similarity">
    <text evidence="1">Belongs to the alpha-carbonic anhydrase family.</text>
</comment>
<proteinExistence type="inferred from homology"/>
<dbReference type="Gene3D" id="3.10.200.10">
    <property type="entry name" value="Alpha carbonic anhydrase"/>
    <property type="match status" value="1"/>
</dbReference>
<dbReference type="InterPro" id="IPR001148">
    <property type="entry name" value="CA_dom"/>
</dbReference>
<evidence type="ECO:0000313" key="5">
    <source>
        <dbReference type="RefSeq" id="XP_058977843.1"/>
    </source>
</evidence>
<dbReference type="InterPro" id="IPR023561">
    <property type="entry name" value="Carbonic_anhydrase_a-class"/>
</dbReference>
<organism evidence="4 5">
    <name type="scientific">Musca domestica</name>
    <name type="common">House fly</name>
    <dbReference type="NCBI Taxonomy" id="7370"/>
    <lineage>
        <taxon>Eukaryota</taxon>
        <taxon>Metazoa</taxon>
        <taxon>Ecdysozoa</taxon>
        <taxon>Arthropoda</taxon>
        <taxon>Hexapoda</taxon>
        <taxon>Insecta</taxon>
        <taxon>Pterygota</taxon>
        <taxon>Neoptera</taxon>
        <taxon>Endopterygota</taxon>
        <taxon>Diptera</taxon>
        <taxon>Brachycera</taxon>
        <taxon>Muscomorpha</taxon>
        <taxon>Muscoidea</taxon>
        <taxon>Muscidae</taxon>
        <taxon>Musca</taxon>
    </lineage>
</organism>
<feature type="domain" description="Alpha-carbonic anhydrase" evidence="3">
    <location>
        <begin position="83"/>
        <end position="330"/>
    </location>
</feature>
<keyword evidence="4" id="KW-1185">Reference proteome</keyword>
<evidence type="ECO:0000313" key="4">
    <source>
        <dbReference type="Proteomes" id="UP001652621"/>
    </source>
</evidence>
<keyword evidence="2" id="KW-1133">Transmembrane helix</keyword>
<gene>
    <name evidence="5" type="primary">LOC101899647</name>
</gene>
<keyword evidence="2" id="KW-0472">Membrane</keyword>
<dbReference type="Proteomes" id="UP001652621">
    <property type="component" value="Unplaced"/>
</dbReference>